<evidence type="ECO:0000256" key="6">
    <source>
        <dbReference type="ARBA" id="ARBA00030388"/>
    </source>
</evidence>
<dbReference type="InterPro" id="IPR009614">
    <property type="entry name" value="YoeB_toxin"/>
</dbReference>
<dbReference type="PANTHER" id="PTHR38039">
    <property type="entry name" value="TOXIN YOEB"/>
    <property type="match status" value="1"/>
</dbReference>
<reference evidence="7 8" key="1">
    <citation type="submission" date="2022-10" db="EMBL/GenBank/DDBJ databases">
        <title>Comparative genomics and taxonomic characterization of three novel marine species of genus Reichenbachiella exhibiting antioxidant and polysaccharide degradation activities.</title>
        <authorList>
            <person name="Muhammad N."/>
            <person name="Lee Y.-J."/>
            <person name="Ko J."/>
            <person name="Kim S.-G."/>
        </authorList>
    </citation>
    <scope>NUCLEOTIDE SEQUENCE [LARGE SCALE GENOMIC DNA]</scope>
    <source>
        <strain evidence="7 8">ABR2-5</strain>
    </source>
</reference>
<accession>A0ABT3CRE8</accession>
<evidence type="ECO:0000256" key="4">
    <source>
        <dbReference type="ARBA" id="ARBA00022759"/>
    </source>
</evidence>
<dbReference type="SUPFAM" id="SSF143011">
    <property type="entry name" value="RelE-like"/>
    <property type="match status" value="1"/>
</dbReference>
<evidence type="ECO:0000313" key="8">
    <source>
        <dbReference type="Proteomes" id="UP001300692"/>
    </source>
</evidence>
<keyword evidence="8" id="KW-1185">Reference proteome</keyword>
<dbReference type="Gene3D" id="3.30.2310.20">
    <property type="entry name" value="RelE-like"/>
    <property type="match status" value="1"/>
</dbReference>
<proteinExistence type="inferred from homology"/>
<comment type="caution">
    <text evidence="7">The sequence shown here is derived from an EMBL/GenBank/DDBJ whole genome shotgun (WGS) entry which is preliminary data.</text>
</comment>
<dbReference type="InterPro" id="IPR035093">
    <property type="entry name" value="RelE/ParE_toxin_dom_sf"/>
</dbReference>
<name>A0ABT3CRE8_9BACT</name>
<keyword evidence="3" id="KW-0540">Nuclease</keyword>
<evidence type="ECO:0000256" key="2">
    <source>
        <dbReference type="ARBA" id="ARBA00022649"/>
    </source>
</evidence>
<dbReference type="Proteomes" id="UP001300692">
    <property type="component" value="Unassembled WGS sequence"/>
</dbReference>
<evidence type="ECO:0000256" key="3">
    <source>
        <dbReference type="ARBA" id="ARBA00022722"/>
    </source>
</evidence>
<keyword evidence="2" id="KW-1277">Toxin-antitoxin system</keyword>
<evidence type="ECO:0000256" key="5">
    <source>
        <dbReference type="ARBA" id="ARBA00022801"/>
    </source>
</evidence>
<dbReference type="NCBIfam" id="TIGR02116">
    <property type="entry name" value="toxin_Txe_YoeB"/>
    <property type="match status" value="1"/>
</dbReference>
<dbReference type="RefSeq" id="WP_264136626.1">
    <property type="nucleotide sequence ID" value="NZ_JAOYOD010000001.1"/>
</dbReference>
<sequence length="87" mass="10389">MIAGLKFSSQAWLDYIHWQKNSPDIKRMIDELCLDIAKSPYEGKGYPQPLSYDLKYIWTRRINMVHRLVYQINGDRIEIIQCRLNES</sequence>
<evidence type="ECO:0000313" key="7">
    <source>
        <dbReference type="EMBL" id="MCV9385843.1"/>
    </source>
</evidence>
<dbReference type="Pfam" id="PF06769">
    <property type="entry name" value="YoeB_toxin"/>
    <property type="match status" value="1"/>
</dbReference>
<gene>
    <name evidence="7" type="ORF">N7U62_04175</name>
</gene>
<dbReference type="PANTHER" id="PTHR38039:SF1">
    <property type="entry name" value="TOXIN YOEB"/>
    <property type="match status" value="1"/>
</dbReference>
<protein>
    <recommendedName>
        <fullName evidence="6">Putative mRNA interferase YoeB</fullName>
    </recommendedName>
</protein>
<comment type="similarity">
    <text evidence="1">Belongs to the YoeB family.</text>
</comment>
<keyword evidence="5" id="KW-0378">Hydrolase</keyword>
<dbReference type="EMBL" id="JAOYOD010000001">
    <property type="protein sequence ID" value="MCV9385843.1"/>
    <property type="molecule type" value="Genomic_DNA"/>
</dbReference>
<organism evidence="7 8">
    <name type="scientific">Reichenbachiella ulvae</name>
    <dbReference type="NCBI Taxonomy" id="2980104"/>
    <lineage>
        <taxon>Bacteria</taxon>
        <taxon>Pseudomonadati</taxon>
        <taxon>Bacteroidota</taxon>
        <taxon>Cytophagia</taxon>
        <taxon>Cytophagales</taxon>
        <taxon>Reichenbachiellaceae</taxon>
        <taxon>Reichenbachiella</taxon>
    </lineage>
</organism>
<evidence type="ECO:0000256" key="1">
    <source>
        <dbReference type="ARBA" id="ARBA00008172"/>
    </source>
</evidence>
<keyword evidence="4" id="KW-0255">Endonuclease</keyword>